<dbReference type="FunFam" id="2.10.110.10:FF:000008">
    <property type="entry name" value="Paxillin isoform 1"/>
    <property type="match status" value="1"/>
</dbReference>
<dbReference type="CDD" id="cd09406">
    <property type="entry name" value="LIM1_Leupaxin"/>
    <property type="match status" value="1"/>
</dbReference>
<evidence type="ECO:0000256" key="7">
    <source>
        <dbReference type="ARBA" id="ARBA00023038"/>
    </source>
</evidence>
<dbReference type="GO" id="GO:0031430">
    <property type="term" value="C:M band"/>
    <property type="evidence" value="ECO:0007669"/>
    <property type="project" value="UniProtKB-SubCell"/>
</dbReference>
<protein>
    <submittedName>
        <fullName evidence="13">LIM zinc-binding domain-containing protein</fullName>
    </submittedName>
</protein>
<dbReference type="GO" id="GO:0055120">
    <property type="term" value="C:striated muscle dense body"/>
    <property type="evidence" value="ECO:0007669"/>
    <property type="project" value="UniProtKB-ARBA"/>
</dbReference>
<dbReference type="InterPro" id="IPR001781">
    <property type="entry name" value="Znf_LIM"/>
</dbReference>
<evidence type="ECO:0000256" key="6">
    <source>
        <dbReference type="ARBA" id="ARBA00022949"/>
    </source>
</evidence>
<comment type="subcellular location">
    <subcellularLocation>
        <location evidence="1">Cell junction</location>
    </subcellularLocation>
    <subcellularLocation>
        <location evidence="8">Cytoplasm</location>
        <location evidence="8">Myofibril</location>
        <location evidence="8">Sarcomere</location>
        <location evidence="8">M line</location>
    </subcellularLocation>
</comment>
<evidence type="ECO:0000256" key="8">
    <source>
        <dbReference type="ARBA" id="ARBA00037833"/>
    </source>
</evidence>
<dbReference type="PROSITE" id="PS00478">
    <property type="entry name" value="LIM_DOMAIN_1"/>
    <property type="match status" value="2"/>
</dbReference>
<keyword evidence="4" id="KW-0677">Repeat</keyword>
<evidence type="ECO:0000256" key="4">
    <source>
        <dbReference type="ARBA" id="ARBA00022737"/>
    </source>
</evidence>
<name>A0A915PZI5_9BILA</name>
<evidence type="ECO:0000259" key="11">
    <source>
        <dbReference type="PROSITE" id="PS50023"/>
    </source>
</evidence>
<feature type="domain" description="LIM zinc-binding" evidence="11">
    <location>
        <begin position="233"/>
        <end position="290"/>
    </location>
</feature>
<dbReference type="Pfam" id="PF00412">
    <property type="entry name" value="LIM"/>
    <property type="match status" value="4"/>
</dbReference>
<dbReference type="SUPFAM" id="SSF57716">
    <property type="entry name" value="Glucocorticoid receptor-like (DNA-binding domain)"/>
    <property type="match status" value="4"/>
</dbReference>
<keyword evidence="5 9" id="KW-0862">Zinc</keyword>
<sequence length="430" mass="48741">MSTSASSGGRPSVTWADVANYTNEALLSDLQHTTEVLKRAKFSDRYAANAPDLEPVYQEQTRRHAHNFSYGNSCHGLDSIEQMLDDYSQKRRSPEDERYTNSTTNQAERPTVQSLFRELEYDSYSRSVGSHLSQSFDNDRYNLSSGDLLQLDSMLGTLQKDMSKHGISTIPKGDCASCGKPIVGQVVIALGKMWHPEHYVCCQCGEELGHRNFFERGGKAYCEDDYHDMFSPRCAYCNGPIKDRCVTALGKTFHAEHFVCAECGRQFGEEGFHEKNGKPYCKSDFFRMFAPKCNGCKNPIKMHFITALGTHWHPECFICQECGKPFETGSFYEHGNIPLCETHYHEKRGSLCAACQKPINGRCVSAVGQKFHPEHFCCSYCRKQLNKGTFKEVDRKPKKLSYRLRSLRSLLRDSFGSDDNSFLIAVQLTV</sequence>
<evidence type="ECO:0000256" key="3">
    <source>
        <dbReference type="ARBA" id="ARBA00022723"/>
    </source>
</evidence>
<evidence type="ECO:0000256" key="9">
    <source>
        <dbReference type="PROSITE-ProRule" id="PRU00125"/>
    </source>
</evidence>
<dbReference type="CDD" id="cd09338">
    <property type="entry name" value="LIM3_Paxillin_like"/>
    <property type="match status" value="1"/>
</dbReference>
<dbReference type="FunFam" id="2.10.110.10:FF:000018">
    <property type="entry name" value="Paxillin isoform 1"/>
    <property type="match status" value="1"/>
</dbReference>
<keyword evidence="2" id="KW-0963">Cytoplasm</keyword>
<feature type="compositionally biased region" description="Basic and acidic residues" evidence="10">
    <location>
        <begin position="88"/>
        <end position="99"/>
    </location>
</feature>
<feature type="region of interest" description="Disordered" evidence="10">
    <location>
        <begin position="88"/>
        <end position="108"/>
    </location>
</feature>
<evidence type="ECO:0000256" key="5">
    <source>
        <dbReference type="ARBA" id="ARBA00022833"/>
    </source>
</evidence>
<accession>A0A915PZI5</accession>
<dbReference type="Gene3D" id="2.10.110.10">
    <property type="entry name" value="Cysteine Rich Protein"/>
    <property type="match status" value="4"/>
</dbReference>
<proteinExistence type="predicted"/>
<dbReference type="CDD" id="cd09337">
    <property type="entry name" value="LIM2_Paxillin_like"/>
    <property type="match status" value="1"/>
</dbReference>
<feature type="domain" description="LIM zinc-binding" evidence="11">
    <location>
        <begin position="291"/>
        <end position="350"/>
    </location>
</feature>
<evidence type="ECO:0000256" key="2">
    <source>
        <dbReference type="ARBA" id="ARBA00022490"/>
    </source>
</evidence>
<dbReference type="Proteomes" id="UP000887581">
    <property type="component" value="Unplaced"/>
</dbReference>
<reference evidence="13" key="1">
    <citation type="submission" date="2022-11" db="UniProtKB">
        <authorList>
            <consortium name="WormBaseParasite"/>
        </authorList>
    </citation>
    <scope>IDENTIFICATION</scope>
</reference>
<dbReference type="PANTHER" id="PTHR24216:SF8">
    <property type="entry name" value="PAXILLIN, ISOFORM F"/>
    <property type="match status" value="1"/>
</dbReference>
<keyword evidence="12" id="KW-1185">Reference proteome</keyword>
<evidence type="ECO:0000256" key="1">
    <source>
        <dbReference type="ARBA" id="ARBA00004282"/>
    </source>
</evidence>
<evidence type="ECO:0000256" key="10">
    <source>
        <dbReference type="SAM" id="MobiDB-lite"/>
    </source>
</evidence>
<dbReference type="PROSITE" id="PS50023">
    <property type="entry name" value="LIM_DOMAIN_2"/>
    <property type="match status" value="3"/>
</dbReference>
<organism evidence="12 13">
    <name type="scientific">Setaria digitata</name>
    <dbReference type="NCBI Taxonomy" id="48799"/>
    <lineage>
        <taxon>Eukaryota</taxon>
        <taxon>Metazoa</taxon>
        <taxon>Ecdysozoa</taxon>
        <taxon>Nematoda</taxon>
        <taxon>Chromadorea</taxon>
        <taxon>Rhabditida</taxon>
        <taxon>Spirurina</taxon>
        <taxon>Spiruromorpha</taxon>
        <taxon>Filarioidea</taxon>
        <taxon>Setariidae</taxon>
        <taxon>Setaria</taxon>
    </lineage>
</organism>
<dbReference type="CDD" id="cd09339">
    <property type="entry name" value="LIM4_Paxillin_like"/>
    <property type="match status" value="1"/>
</dbReference>
<dbReference type="FunFam" id="2.10.110.10:FF:000009">
    <property type="entry name" value="Paxillin isoform 1"/>
    <property type="match status" value="1"/>
</dbReference>
<dbReference type="WBParaSite" id="sdigi.contig5.g613.t1">
    <property type="protein sequence ID" value="sdigi.contig5.g613.t1"/>
    <property type="gene ID" value="sdigi.contig5.g613"/>
</dbReference>
<keyword evidence="6" id="KW-0965">Cell junction</keyword>
<keyword evidence="7 9" id="KW-0440">LIM domain</keyword>
<evidence type="ECO:0000313" key="13">
    <source>
        <dbReference type="WBParaSite" id="sdigi.contig5.g613.t1"/>
    </source>
</evidence>
<evidence type="ECO:0000313" key="12">
    <source>
        <dbReference type="Proteomes" id="UP000887581"/>
    </source>
</evidence>
<feature type="domain" description="LIM zinc-binding" evidence="11">
    <location>
        <begin position="173"/>
        <end position="232"/>
    </location>
</feature>
<dbReference type="PANTHER" id="PTHR24216">
    <property type="entry name" value="PAXILLIN-RELATED"/>
    <property type="match status" value="1"/>
</dbReference>
<dbReference type="GO" id="GO:0070161">
    <property type="term" value="C:anchoring junction"/>
    <property type="evidence" value="ECO:0007669"/>
    <property type="project" value="UniProtKB-SubCell"/>
</dbReference>
<dbReference type="SMART" id="SM00132">
    <property type="entry name" value="LIM"/>
    <property type="match status" value="4"/>
</dbReference>
<keyword evidence="3 9" id="KW-0479">Metal-binding</keyword>
<dbReference type="GO" id="GO:0046872">
    <property type="term" value="F:metal ion binding"/>
    <property type="evidence" value="ECO:0007669"/>
    <property type="project" value="UniProtKB-KW"/>
</dbReference>
<dbReference type="AlphaFoldDB" id="A0A915PZI5"/>